<dbReference type="SUPFAM" id="SSF54909">
    <property type="entry name" value="Dimeric alpha+beta barrel"/>
    <property type="match status" value="1"/>
</dbReference>
<dbReference type="PANTHER" id="PTHR33606:SF3">
    <property type="entry name" value="PROTEIN YCII"/>
    <property type="match status" value="1"/>
</dbReference>
<reference evidence="2 3" key="1">
    <citation type="submission" date="2019-04" db="EMBL/GenBank/DDBJ databases">
        <title>Friends and foes A comparative genomics studyof 23 Aspergillus species from section Flavi.</title>
        <authorList>
            <consortium name="DOE Joint Genome Institute"/>
            <person name="Kjaerbolling I."/>
            <person name="Vesth T."/>
            <person name="Frisvad J.C."/>
            <person name="Nybo J.L."/>
            <person name="Theobald S."/>
            <person name="Kildgaard S."/>
            <person name="Isbrandt T."/>
            <person name="Kuo A."/>
            <person name="Sato A."/>
            <person name="Lyhne E.K."/>
            <person name="Kogle M.E."/>
            <person name="Wiebenga A."/>
            <person name="Kun R.S."/>
            <person name="Lubbers R.J."/>
            <person name="Makela M.R."/>
            <person name="Barry K."/>
            <person name="Chovatia M."/>
            <person name="Clum A."/>
            <person name="Daum C."/>
            <person name="Haridas S."/>
            <person name="He G."/>
            <person name="LaButti K."/>
            <person name="Lipzen A."/>
            <person name="Mondo S."/>
            <person name="Riley R."/>
            <person name="Salamov A."/>
            <person name="Simmons B.A."/>
            <person name="Magnuson J.K."/>
            <person name="Henrissat B."/>
            <person name="Mortensen U.H."/>
            <person name="Larsen T.O."/>
            <person name="Devries R.P."/>
            <person name="Grigoriev I.V."/>
            <person name="Machida M."/>
            <person name="Baker S.E."/>
            <person name="Andersen M.R."/>
        </authorList>
    </citation>
    <scope>NUCLEOTIDE SEQUENCE [LARGE SCALE GENOMIC DNA]</scope>
    <source>
        <strain evidence="2 3">IBT 29228</strain>
    </source>
</reference>
<keyword evidence="3" id="KW-1185">Reference proteome</keyword>
<dbReference type="InterPro" id="IPR005545">
    <property type="entry name" value="YCII"/>
</dbReference>
<gene>
    <name evidence="2" type="ORF">BDV26DRAFT_272114</name>
</gene>
<sequence>MSAKKEFICFIPDKPGALQKRLEVRNQHLEGVRPLVENGSIVCGGGTLDSHPAAGETPSFNGSALIAVAETEAEVREMLSKDIYARSGVWDVDNVKIIPFLCAVRIGDKALP</sequence>
<protein>
    <recommendedName>
        <fullName evidence="1">YCII-related domain-containing protein</fullName>
    </recommendedName>
</protein>
<dbReference type="PANTHER" id="PTHR33606">
    <property type="entry name" value="PROTEIN YCII"/>
    <property type="match status" value="1"/>
</dbReference>
<dbReference type="OrthoDB" id="5519740at2759"/>
<proteinExistence type="predicted"/>
<organism evidence="2 3">
    <name type="scientific">Aspergillus bertholletiae</name>
    <dbReference type="NCBI Taxonomy" id="1226010"/>
    <lineage>
        <taxon>Eukaryota</taxon>
        <taxon>Fungi</taxon>
        <taxon>Dikarya</taxon>
        <taxon>Ascomycota</taxon>
        <taxon>Pezizomycotina</taxon>
        <taxon>Eurotiomycetes</taxon>
        <taxon>Eurotiomycetidae</taxon>
        <taxon>Eurotiales</taxon>
        <taxon>Aspergillaceae</taxon>
        <taxon>Aspergillus</taxon>
        <taxon>Aspergillus subgen. Circumdati</taxon>
    </lineage>
</organism>
<evidence type="ECO:0000313" key="2">
    <source>
        <dbReference type="EMBL" id="KAE8373450.1"/>
    </source>
</evidence>
<evidence type="ECO:0000259" key="1">
    <source>
        <dbReference type="Pfam" id="PF03795"/>
    </source>
</evidence>
<evidence type="ECO:0000313" key="3">
    <source>
        <dbReference type="Proteomes" id="UP000326198"/>
    </source>
</evidence>
<dbReference type="Proteomes" id="UP000326198">
    <property type="component" value="Unassembled WGS sequence"/>
</dbReference>
<name>A0A5N7AXB3_9EURO</name>
<dbReference type="Gene3D" id="3.30.70.1060">
    <property type="entry name" value="Dimeric alpha+beta barrel"/>
    <property type="match status" value="1"/>
</dbReference>
<dbReference type="EMBL" id="ML736315">
    <property type="protein sequence ID" value="KAE8373450.1"/>
    <property type="molecule type" value="Genomic_DNA"/>
</dbReference>
<dbReference type="AlphaFoldDB" id="A0A5N7AXB3"/>
<dbReference type="Pfam" id="PF03795">
    <property type="entry name" value="YCII"/>
    <property type="match status" value="1"/>
</dbReference>
<dbReference type="InterPro" id="IPR011008">
    <property type="entry name" value="Dimeric_a/b-barrel"/>
</dbReference>
<dbReference type="InterPro" id="IPR051807">
    <property type="entry name" value="Sec-metab_biosynth-assoc"/>
</dbReference>
<feature type="domain" description="YCII-related" evidence="1">
    <location>
        <begin position="7"/>
        <end position="96"/>
    </location>
</feature>
<accession>A0A5N7AXB3</accession>